<evidence type="ECO:0000256" key="1">
    <source>
        <dbReference type="SAM" id="MobiDB-lite"/>
    </source>
</evidence>
<evidence type="ECO:0000313" key="3">
    <source>
        <dbReference type="EMBL" id="CAJ2506323.1"/>
    </source>
</evidence>
<accession>A0AAI8VEM6</accession>
<keyword evidence="2" id="KW-0472">Membrane</keyword>
<comment type="caution">
    <text evidence="3">The sequence shown here is derived from an EMBL/GenBank/DDBJ whole genome shotgun (WGS) entry which is preliminary data.</text>
</comment>
<keyword evidence="2" id="KW-0812">Transmembrane</keyword>
<name>A0AAI8VEM6_9PEZI</name>
<feature type="compositionally biased region" description="Acidic residues" evidence="1">
    <location>
        <begin position="1"/>
        <end position="11"/>
    </location>
</feature>
<protein>
    <submittedName>
        <fullName evidence="3">Uu.00g004530.m01.CDS01</fullName>
    </submittedName>
</protein>
<sequence length="223" mass="24084">MSSIELDEISAAEEPSTRNSVRGRRPLVDGTPDEQADGPGSHDDASVASQPDNPDGAPHPAAQEGLGAAQSNASMATQVTPVPPHFLRFRRTAFAETITVLSSIIAIIVGFGAWQATNKSNEIGLASYKISAWALYNDHDSIKYTAECRQILGDSLDHLVLEERQLHGSVTHSKSVSIEVSNPREDEPSKFLVLLNRMGVMVIVRHAFLVLINYMGVVPMPSS</sequence>
<feature type="region of interest" description="Disordered" evidence="1">
    <location>
        <begin position="1"/>
        <end position="72"/>
    </location>
</feature>
<proteinExistence type="predicted"/>
<keyword evidence="4" id="KW-1185">Reference proteome</keyword>
<evidence type="ECO:0000256" key="2">
    <source>
        <dbReference type="SAM" id="Phobius"/>
    </source>
</evidence>
<keyword evidence="2" id="KW-1133">Transmembrane helix</keyword>
<dbReference type="EMBL" id="CAUWAG010000008">
    <property type="protein sequence ID" value="CAJ2506323.1"/>
    <property type="molecule type" value="Genomic_DNA"/>
</dbReference>
<feature type="transmembrane region" description="Helical" evidence="2">
    <location>
        <begin position="198"/>
        <end position="217"/>
    </location>
</feature>
<evidence type="ECO:0000313" key="4">
    <source>
        <dbReference type="Proteomes" id="UP001295740"/>
    </source>
</evidence>
<organism evidence="3 4">
    <name type="scientific">Anthostomella pinea</name>
    <dbReference type="NCBI Taxonomy" id="933095"/>
    <lineage>
        <taxon>Eukaryota</taxon>
        <taxon>Fungi</taxon>
        <taxon>Dikarya</taxon>
        <taxon>Ascomycota</taxon>
        <taxon>Pezizomycotina</taxon>
        <taxon>Sordariomycetes</taxon>
        <taxon>Xylariomycetidae</taxon>
        <taxon>Xylariales</taxon>
        <taxon>Xylariaceae</taxon>
        <taxon>Anthostomella</taxon>
    </lineage>
</organism>
<dbReference type="AlphaFoldDB" id="A0AAI8VEM6"/>
<feature type="transmembrane region" description="Helical" evidence="2">
    <location>
        <begin position="93"/>
        <end position="114"/>
    </location>
</feature>
<dbReference type="Proteomes" id="UP001295740">
    <property type="component" value="Unassembled WGS sequence"/>
</dbReference>
<gene>
    <name evidence="3" type="ORF">KHLLAP_LOCUS6791</name>
</gene>
<reference evidence="3" key="1">
    <citation type="submission" date="2023-10" db="EMBL/GenBank/DDBJ databases">
        <authorList>
            <person name="Hackl T."/>
        </authorList>
    </citation>
    <scope>NUCLEOTIDE SEQUENCE</scope>
</reference>